<dbReference type="InterPro" id="IPR001245">
    <property type="entry name" value="Ser-Thr/Tyr_kinase_cat_dom"/>
</dbReference>
<evidence type="ECO:0000256" key="1">
    <source>
        <dbReference type="ARBA" id="ARBA00003747"/>
    </source>
</evidence>
<dbReference type="PANTHER" id="PTHR44329">
    <property type="entry name" value="SERINE/THREONINE-PROTEIN KINASE TNNI3K-RELATED"/>
    <property type="match status" value="1"/>
</dbReference>
<dbReference type="Pfam" id="PF07714">
    <property type="entry name" value="PK_Tyr_Ser-Thr"/>
    <property type="match status" value="1"/>
</dbReference>
<dbReference type="InterPro" id="IPR011009">
    <property type="entry name" value="Kinase-like_dom_sf"/>
</dbReference>
<keyword evidence="17" id="KW-1185">Reference proteome</keyword>
<evidence type="ECO:0000313" key="17">
    <source>
        <dbReference type="Proteomes" id="UP000742024"/>
    </source>
</evidence>
<evidence type="ECO:0000256" key="3">
    <source>
        <dbReference type="ARBA" id="ARBA00012513"/>
    </source>
</evidence>
<evidence type="ECO:0000256" key="10">
    <source>
        <dbReference type="ARBA" id="ARBA00030980"/>
    </source>
</evidence>
<keyword evidence="9" id="KW-0067">ATP-binding</keyword>
<evidence type="ECO:0000256" key="8">
    <source>
        <dbReference type="ARBA" id="ARBA00022777"/>
    </source>
</evidence>
<keyword evidence="7" id="KW-0547">Nucleotide-binding</keyword>
<evidence type="ECO:0000256" key="12">
    <source>
        <dbReference type="ARBA" id="ARBA00047899"/>
    </source>
</evidence>
<dbReference type="AlphaFoldDB" id="A0A9P7MNL2"/>
<dbReference type="EMBL" id="SRPR01000128">
    <property type="protein sequence ID" value="KAG5959175.1"/>
    <property type="molecule type" value="Genomic_DNA"/>
</dbReference>
<evidence type="ECO:0000313" key="16">
    <source>
        <dbReference type="EMBL" id="KAG5961061.1"/>
    </source>
</evidence>
<dbReference type="GO" id="GO:0005524">
    <property type="term" value="F:ATP binding"/>
    <property type="evidence" value="ECO:0007669"/>
    <property type="project" value="UniProtKB-KW"/>
</dbReference>
<organism evidence="16 18">
    <name type="scientific">Claviceps arundinis</name>
    <dbReference type="NCBI Taxonomy" id="1623583"/>
    <lineage>
        <taxon>Eukaryota</taxon>
        <taxon>Fungi</taxon>
        <taxon>Dikarya</taxon>
        <taxon>Ascomycota</taxon>
        <taxon>Pezizomycotina</taxon>
        <taxon>Sordariomycetes</taxon>
        <taxon>Hypocreomycetidae</taxon>
        <taxon>Hypocreales</taxon>
        <taxon>Clavicipitaceae</taxon>
        <taxon>Claviceps</taxon>
    </lineage>
</organism>
<protein>
    <recommendedName>
        <fullName evidence="5">EKC/KEOPS complex subunit BUD32</fullName>
        <ecNumber evidence="3">2.7.11.1</ecNumber>
    </recommendedName>
    <alternativeName>
        <fullName evidence="10 11">Atypical Serine/threonine protein kinase BUD32</fullName>
    </alternativeName>
    <alternativeName>
        <fullName evidence="4">EKC/KEOPS complex subunit bud32</fullName>
    </alternativeName>
</protein>
<dbReference type="Proteomes" id="UP000784919">
    <property type="component" value="Unassembled WGS sequence"/>
</dbReference>
<evidence type="ECO:0000256" key="6">
    <source>
        <dbReference type="ARBA" id="ARBA00022679"/>
    </source>
</evidence>
<evidence type="ECO:0000256" key="13">
    <source>
        <dbReference type="ARBA" id="ARBA00048679"/>
    </source>
</evidence>
<comment type="caution">
    <text evidence="16">The sequence shown here is derived from an EMBL/GenBank/DDBJ whole genome shotgun (WGS) entry which is preliminary data.</text>
</comment>
<name>A0A9P7MNL2_9HYPO</name>
<comment type="function">
    <text evidence="1">Component of the EKC/KEOPS complex that is required for the formation of a threonylcarbamoyl group on adenosine at position 37 (t(6)A37) in tRNAs that read codons beginning with adenine. The complex is probably involved in the transfer of the threonylcarbamoyl moiety of threonylcarbamoyl-AMP (TC-AMP) to the N6 group of A37. BUD32 has ATPase activity in the context of the EKC/KEOPS complex and likely plays a supporting role to the catalytic subunit KAE1. The EKC/KEOPS complex also promotes both telomere uncapping and telomere elongation. The complex is required for efficient recruitment of transcriptional coactivators.</text>
</comment>
<accession>A0A9P7MNL2</accession>
<dbReference type="Gene3D" id="1.10.510.10">
    <property type="entry name" value="Transferase(Phosphotransferase) domain 1"/>
    <property type="match status" value="1"/>
</dbReference>
<dbReference type="InterPro" id="IPR000719">
    <property type="entry name" value="Prot_kinase_dom"/>
</dbReference>
<evidence type="ECO:0000313" key="15">
    <source>
        <dbReference type="EMBL" id="KAG5959175.1"/>
    </source>
</evidence>
<evidence type="ECO:0000256" key="7">
    <source>
        <dbReference type="ARBA" id="ARBA00022741"/>
    </source>
</evidence>
<comment type="subunit">
    <text evidence="2">Component of the EKC/KEOPS complex composed of at least BUD32, CGI121, GON7, KAE1 and PCC1; the whole complex dimerizes.</text>
</comment>
<dbReference type="SUPFAM" id="SSF56112">
    <property type="entry name" value="Protein kinase-like (PK-like)"/>
    <property type="match status" value="1"/>
</dbReference>
<evidence type="ECO:0000256" key="9">
    <source>
        <dbReference type="ARBA" id="ARBA00022840"/>
    </source>
</evidence>
<dbReference type="EMBL" id="SRPS01000263">
    <property type="protein sequence ID" value="KAG5961061.1"/>
    <property type="molecule type" value="Genomic_DNA"/>
</dbReference>
<evidence type="ECO:0000256" key="2">
    <source>
        <dbReference type="ARBA" id="ARBA00011534"/>
    </source>
</evidence>
<dbReference type="InterPro" id="IPR008266">
    <property type="entry name" value="Tyr_kinase_AS"/>
</dbReference>
<comment type="catalytic activity">
    <reaction evidence="12">
        <text>L-threonyl-[protein] + ATP = O-phospho-L-threonyl-[protein] + ADP + H(+)</text>
        <dbReference type="Rhea" id="RHEA:46608"/>
        <dbReference type="Rhea" id="RHEA-COMP:11060"/>
        <dbReference type="Rhea" id="RHEA-COMP:11605"/>
        <dbReference type="ChEBI" id="CHEBI:15378"/>
        <dbReference type="ChEBI" id="CHEBI:30013"/>
        <dbReference type="ChEBI" id="CHEBI:30616"/>
        <dbReference type="ChEBI" id="CHEBI:61977"/>
        <dbReference type="ChEBI" id="CHEBI:456216"/>
        <dbReference type="EC" id="2.7.11.1"/>
    </reaction>
</comment>
<proteinExistence type="predicted"/>
<dbReference type="EC" id="2.7.11.1" evidence="3"/>
<keyword evidence="8" id="KW-0418">Kinase</keyword>
<dbReference type="SMART" id="SM00220">
    <property type="entry name" value="S_TKc"/>
    <property type="match status" value="1"/>
</dbReference>
<evidence type="ECO:0000256" key="11">
    <source>
        <dbReference type="ARBA" id="ARBA00033194"/>
    </source>
</evidence>
<evidence type="ECO:0000259" key="14">
    <source>
        <dbReference type="PROSITE" id="PS50011"/>
    </source>
</evidence>
<dbReference type="GO" id="GO:0004674">
    <property type="term" value="F:protein serine/threonine kinase activity"/>
    <property type="evidence" value="ECO:0007669"/>
    <property type="project" value="UniProtKB-EC"/>
</dbReference>
<dbReference type="PROSITE" id="PS50011">
    <property type="entry name" value="PROTEIN_KINASE_DOM"/>
    <property type="match status" value="1"/>
</dbReference>
<comment type="catalytic activity">
    <reaction evidence="13">
        <text>L-seryl-[protein] + ATP = O-phospho-L-seryl-[protein] + ADP + H(+)</text>
        <dbReference type="Rhea" id="RHEA:17989"/>
        <dbReference type="Rhea" id="RHEA-COMP:9863"/>
        <dbReference type="Rhea" id="RHEA-COMP:11604"/>
        <dbReference type="ChEBI" id="CHEBI:15378"/>
        <dbReference type="ChEBI" id="CHEBI:29999"/>
        <dbReference type="ChEBI" id="CHEBI:30616"/>
        <dbReference type="ChEBI" id="CHEBI:83421"/>
        <dbReference type="ChEBI" id="CHEBI:456216"/>
        <dbReference type="EC" id="2.7.11.1"/>
    </reaction>
</comment>
<evidence type="ECO:0000256" key="4">
    <source>
        <dbReference type="ARBA" id="ARBA00013948"/>
    </source>
</evidence>
<dbReference type="OrthoDB" id="1668230at2759"/>
<evidence type="ECO:0000313" key="18">
    <source>
        <dbReference type="Proteomes" id="UP000784919"/>
    </source>
</evidence>
<dbReference type="PANTHER" id="PTHR44329:SF288">
    <property type="entry name" value="MITOGEN-ACTIVATED PROTEIN KINASE KINASE KINASE 20"/>
    <property type="match status" value="1"/>
</dbReference>
<gene>
    <name evidence="16" type="ORF">E4U56_004069</name>
    <name evidence="15" type="ORF">E4U57_000862</name>
</gene>
<dbReference type="InterPro" id="IPR051681">
    <property type="entry name" value="Ser/Thr_Kinases-Pseudokinases"/>
</dbReference>
<feature type="domain" description="Protein kinase" evidence="14">
    <location>
        <begin position="30"/>
        <end position="291"/>
    </location>
</feature>
<sequence length="330" mass="36738">MAEDNCTTLEATTTVDDSTVRGTVQYPSGFCGDNIVSHGLCGLILLDEATQTIVKTPLWEWSPPSIQREIEVYQRLVSKGPHPGILTYHGEFEQGLRLEYAPNADLYHFLQGKRFDGGKDHHNEPFKPTPQIRLQWMLQAAEALNHIHKAGIVHGDLTTINMFLDKDLNLKIGDFAGSSIDSNEFLCAVTESHLHPTDPNSEQGDIFAYGSAMYEIFTSERPYAALSDEEIAEKFQSNLFPDTSHLGPVGRIIRNCWQGGYANVEAIVQDIKKLNQRGVAAATWTTQQPWICSMVAAAQQQPRLSRVMLCTLSAVALAFLVYQRTRSARS</sequence>
<dbReference type="Proteomes" id="UP000742024">
    <property type="component" value="Unassembled WGS sequence"/>
</dbReference>
<keyword evidence="6" id="KW-0808">Transferase</keyword>
<reference evidence="16 17" key="1">
    <citation type="journal article" date="2020" name="bioRxiv">
        <title>Whole genome comparisons of ergot fungi reveals the divergence and evolution of species within the genus Claviceps are the result of varying mechanisms driving genome evolution and host range expansion.</title>
        <authorList>
            <person name="Wyka S.A."/>
            <person name="Mondo S.J."/>
            <person name="Liu M."/>
            <person name="Dettman J."/>
            <person name="Nalam V."/>
            <person name="Broders K.D."/>
        </authorList>
    </citation>
    <scope>NUCLEOTIDE SEQUENCE</scope>
    <source>
        <strain evidence="16">CCC 1102</strain>
        <strain evidence="15 17">LM583</strain>
    </source>
</reference>
<evidence type="ECO:0000256" key="5">
    <source>
        <dbReference type="ARBA" id="ARBA00019973"/>
    </source>
</evidence>
<dbReference type="PROSITE" id="PS00109">
    <property type="entry name" value="PROTEIN_KINASE_TYR"/>
    <property type="match status" value="1"/>
</dbReference>